<evidence type="ECO:0000313" key="2">
    <source>
        <dbReference type="Proteomes" id="UP000516260"/>
    </source>
</evidence>
<organism evidence="1 2">
    <name type="scientific">Takifugu bimaculatus</name>
    <dbReference type="NCBI Taxonomy" id="433685"/>
    <lineage>
        <taxon>Eukaryota</taxon>
        <taxon>Metazoa</taxon>
        <taxon>Chordata</taxon>
        <taxon>Craniata</taxon>
        <taxon>Vertebrata</taxon>
        <taxon>Euteleostomi</taxon>
        <taxon>Actinopterygii</taxon>
        <taxon>Neopterygii</taxon>
        <taxon>Teleostei</taxon>
        <taxon>Neoteleostei</taxon>
        <taxon>Acanthomorphata</taxon>
        <taxon>Eupercaria</taxon>
        <taxon>Tetraodontiformes</taxon>
        <taxon>Tetradontoidea</taxon>
        <taxon>Tetraodontidae</taxon>
        <taxon>Takifugu</taxon>
    </lineage>
</organism>
<dbReference type="EMBL" id="SWLE01000020">
    <property type="protein sequence ID" value="TNM86819.1"/>
    <property type="molecule type" value="Genomic_DNA"/>
</dbReference>
<proteinExistence type="predicted"/>
<gene>
    <name evidence="1" type="ORF">fugu_007049</name>
</gene>
<accession>A0A4Z2B4R8</accession>
<keyword evidence="2" id="KW-1185">Reference proteome</keyword>
<name>A0A4Z2B4R8_9TELE</name>
<dbReference type="Proteomes" id="UP000516260">
    <property type="component" value="Chromosome 7"/>
</dbReference>
<dbReference type="AlphaFoldDB" id="A0A4Z2B4R8"/>
<evidence type="ECO:0000313" key="1">
    <source>
        <dbReference type="EMBL" id="TNM86819.1"/>
    </source>
</evidence>
<sequence>MHFIQRFDPRDFVLVRSGTFNCSMVPFAFRPTEKRTMTKLGEPLLAPTSQIFSIYFLEYKKKKNLNSSVWPSNRMLQLNNMADNTNQHIQKKIKQKITQETGVRTWITGSSIASMRLRFHPTQTHTRHWTTHFL</sequence>
<protein>
    <submittedName>
        <fullName evidence="1">Uncharacterized protein</fullName>
    </submittedName>
</protein>
<reference evidence="1 2" key="1">
    <citation type="submission" date="2019-04" db="EMBL/GenBank/DDBJ databases">
        <title>The sequence and de novo assembly of Takifugu bimaculatus genome using PacBio and Hi-C technologies.</title>
        <authorList>
            <person name="Xu P."/>
            <person name="Liu B."/>
            <person name="Zhou Z."/>
        </authorList>
    </citation>
    <scope>NUCLEOTIDE SEQUENCE [LARGE SCALE GENOMIC DNA]</scope>
    <source>
        <strain evidence="1">TB-2018</strain>
        <tissue evidence="1">Muscle</tissue>
    </source>
</reference>
<comment type="caution">
    <text evidence="1">The sequence shown here is derived from an EMBL/GenBank/DDBJ whole genome shotgun (WGS) entry which is preliminary data.</text>
</comment>